<evidence type="ECO:0000256" key="5">
    <source>
        <dbReference type="ARBA" id="ARBA00023136"/>
    </source>
</evidence>
<dbReference type="NCBIfam" id="TIGR00254">
    <property type="entry name" value="GGDEF"/>
    <property type="match status" value="1"/>
</dbReference>
<sequence length="650" mass="70528">MTGLTVLMSTGGAEPLTGGSSRRQRWRARLTGADLLPPLWHLVGWTVGVAAASYLVRWLASVDGRTFTVVWLAAAPQLVALLLARRRHWPAYLVTFAFFQYVPAWVLLDRPPELAALSTVAAVVFAAAMLHSDQDWIHGRSDSLRSWRRFVLYGVIVAPAFAGTVGALSVLVHQQGRTDPKSLCIVALIWYLAEAVGIAFLAPVLLRWNRYWRRHSARQVVTTGGFTVLMVALGLIAAHESNFVLMFLTAVPALLVLIEFGIAAAFWQMAVGAAVVLGTTFAGLGPFVATAVDPTQAMIHAQVFLLTGYAMVVLVAAALEERNRLSALDRASHEVYDLVADLTGDLVIVIDSHGDVLHHAFTGHSNLNLPSGRIGHADWESEVHPDDLHIIVEHWTSGRTAASLPFRIRARDGSWRWFVTHTRRAARGLSVAVLRDITLEREVQESLTDMANTDELTGLPNRRGLTRSASEIWSRALELEQPLTALFVDVDHFKAYNDHHGHQAGDVCLRDVADVLAHLADPRTCVAARYGGEEFAVVLAGCEDPYTFATGLSSAIRALGIGHPVSPCGVVTVSIGVATVSPRDEARFGGADPEAAVSELLHRADKALYTAKSQGRNAISVAHDDALLVGEQVHHSAEYTREGARGGHDE</sequence>
<evidence type="ECO:0000256" key="1">
    <source>
        <dbReference type="ARBA" id="ARBA00004651"/>
    </source>
</evidence>
<evidence type="ECO:0000256" key="7">
    <source>
        <dbReference type="SAM" id="Phobius"/>
    </source>
</evidence>
<dbReference type="FunFam" id="3.30.70.270:FF:000001">
    <property type="entry name" value="Diguanylate cyclase domain protein"/>
    <property type="match status" value="1"/>
</dbReference>
<dbReference type="InterPro" id="IPR007895">
    <property type="entry name" value="MASE1"/>
</dbReference>
<feature type="transmembrane region" description="Helical" evidence="7">
    <location>
        <begin position="39"/>
        <end position="60"/>
    </location>
</feature>
<feature type="transmembrane region" description="Helical" evidence="7">
    <location>
        <begin position="150"/>
        <end position="173"/>
    </location>
</feature>
<dbReference type="Pfam" id="PF05231">
    <property type="entry name" value="MASE1"/>
    <property type="match status" value="1"/>
</dbReference>
<dbReference type="GO" id="GO:0005886">
    <property type="term" value="C:plasma membrane"/>
    <property type="evidence" value="ECO:0007669"/>
    <property type="project" value="UniProtKB-SubCell"/>
</dbReference>
<feature type="region of interest" description="Disordered" evidence="6">
    <location>
        <begin position="1"/>
        <end position="20"/>
    </location>
</feature>
<evidence type="ECO:0000256" key="4">
    <source>
        <dbReference type="ARBA" id="ARBA00022989"/>
    </source>
</evidence>
<dbReference type="eggNOG" id="COG3706">
    <property type="taxonomic scope" value="Bacteria"/>
</dbReference>
<dbReference type="KEGG" id="mva:Mvan_1193"/>
<evidence type="ECO:0000256" key="6">
    <source>
        <dbReference type="SAM" id="MobiDB-lite"/>
    </source>
</evidence>
<evidence type="ECO:0000256" key="3">
    <source>
        <dbReference type="ARBA" id="ARBA00022692"/>
    </source>
</evidence>
<dbReference type="EMBL" id="CP000511">
    <property type="protein sequence ID" value="ABM12028.1"/>
    <property type="molecule type" value="Genomic_DNA"/>
</dbReference>
<dbReference type="InterPro" id="IPR000160">
    <property type="entry name" value="GGDEF_dom"/>
</dbReference>
<keyword evidence="5 7" id="KW-0472">Membrane</keyword>
<dbReference type="InterPro" id="IPR050469">
    <property type="entry name" value="Diguanylate_Cyclase"/>
</dbReference>
<feature type="transmembrane region" description="Helical" evidence="7">
    <location>
        <begin position="114"/>
        <end position="130"/>
    </location>
</feature>
<keyword evidence="4 7" id="KW-1133">Transmembrane helix</keyword>
<dbReference type="Proteomes" id="UP000009159">
    <property type="component" value="Chromosome"/>
</dbReference>
<dbReference type="InterPro" id="IPR029787">
    <property type="entry name" value="Nucleotide_cyclase"/>
</dbReference>
<dbReference type="GO" id="GO:0043709">
    <property type="term" value="P:cell adhesion involved in single-species biofilm formation"/>
    <property type="evidence" value="ECO:0007669"/>
    <property type="project" value="TreeGrafter"/>
</dbReference>
<keyword evidence="10" id="KW-1185">Reference proteome</keyword>
<dbReference type="Pfam" id="PF00990">
    <property type="entry name" value="GGDEF"/>
    <property type="match status" value="1"/>
</dbReference>
<dbReference type="SMART" id="SM00267">
    <property type="entry name" value="GGDEF"/>
    <property type="match status" value="1"/>
</dbReference>
<dbReference type="HOGENOM" id="CLU_421405_0_0_11"/>
<feature type="transmembrane region" description="Helical" evidence="7">
    <location>
        <begin position="298"/>
        <end position="319"/>
    </location>
</feature>
<dbReference type="Gene3D" id="3.30.450.20">
    <property type="entry name" value="PAS domain"/>
    <property type="match status" value="1"/>
</dbReference>
<feature type="transmembrane region" description="Helical" evidence="7">
    <location>
        <begin position="244"/>
        <end position="267"/>
    </location>
</feature>
<evidence type="ECO:0000259" key="8">
    <source>
        <dbReference type="PROSITE" id="PS50887"/>
    </source>
</evidence>
<dbReference type="CDD" id="cd01949">
    <property type="entry name" value="GGDEF"/>
    <property type="match status" value="1"/>
</dbReference>
<feature type="domain" description="GGDEF" evidence="8">
    <location>
        <begin position="481"/>
        <end position="624"/>
    </location>
</feature>
<evidence type="ECO:0000256" key="2">
    <source>
        <dbReference type="ARBA" id="ARBA00022475"/>
    </source>
</evidence>
<proteinExistence type="predicted"/>
<dbReference type="Gene3D" id="3.30.70.270">
    <property type="match status" value="1"/>
</dbReference>
<comment type="subcellular location">
    <subcellularLocation>
        <location evidence="1">Cell membrane</location>
        <topology evidence="1">Multi-pass membrane protein</topology>
    </subcellularLocation>
</comment>
<dbReference type="AlphaFoldDB" id="A1T4C8"/>
<dbReference type="InterPro" id="IPR035965">
    <property type="entry name" value="PAS-like_dom_sf"/>
</dbReference>
<dbReference type="STRING" id="350058.Mvan_1193"/>
<organism evidence="9 10">
    <name type="scientific">Mycolicibacterium vanbaalenii (strain DSM 7251 / JCM 13017 / BCRC 16820 / KCTC 9966 / NRRL B-24157 / PYR-1)</name>
    <name type="common">Mycobacterium vanbaalenii</name>
    <dbReference type="NCBI Taxonomy" id="350058"/>
    <lineage>
        <taxon>Bacteria</taxon>
        <taxon>Bacillati</taxon>
        <taxon>Actinomycetota</taxon>
        <taxon>Actinomycetes</taxon>
        <taxon>Mycobacteriales</taxon>
        <taxon>Mycobacteriaceae</taxon>
        <taxon>Mycolicibacterium</taxon>
    </lineage>
</organism>
<name>A1T4C8_MYCVP</name>
<feature type="transmembrane region" description="Helical" evidence="7">
    <location>
        <begin position="185"/>
        <end position="208"/>
    </location>
</feature>
<evidence type="ECO:0000313" key="10">
    <source>
        <dbReference type="Proteomes" id="UP000009159"/>
    </source>
</evidence>
<dbReference type="CDD" id="cd00130">
    <property type="entry name" value="PAS"/>
    <property type="match status" value="1"/>
</dbReference>
<dbReference type="GO" id="GO:1902201">
    <property type="term" value="P:negative regulation of bacterial-type flagellum-dependent cell motility"/>
    <property type="evidence" value="ECO:0007669"/>
    <property type="project" value="TreeGrafter"/>
</dbReference>
<keyword evidence="3 7" id="KW-0812">Transmembrane</keyword>
<keyword evidence="2" id="KW-1003">Cell membrane</keyword>
<dbReference type="SUPFAM" id="SSF55073">
    <property type="entry name" value="Nucleotide cyclase"/>
    <property type="match status" value="1"/>
</dbReference>
<dbReference type="SUPFAM" id="SSF55785">
    <property type="entry name" value="PYP-like sensor domain (PAS domain)"/>
    <property type="match status" value="1"/>
</dbReference>
<feature type="transmembrane region" description="Helical" evidence="7">
    <location>
        <begin position="220"/>
        <end position="238"/>
    </location>
</feature>
<dbReference type="PANTHER" id="PTHR45138">
    <property type="entry name" value="REGULATORY COMPONENTS OF SENSORY TRANSDUCTION SYSTEM"/>
    <property type="match status" value="1"/>
</dbReference>
<dbReference type="InterPro" id="IPR043128">
    <property type="entry name" value="Rev_trsase/Diguanyl_cyclase"/>
</dbReference>
<protein>
    <submittedName>
        <fullName evidence="9">Diguanylate cyclase</fullName>
    </submittedName>
</protein>
<accession>A1T4C8</accession>
<dbReference type="PANTHER" id="PTHR45138:SF9">
    <property type="entry name" value="DIGUANYLATE CYCLASE DGCM-RELATED"/>
    <property type="match status" value="1"/>
</dbReference>
<dbReference type="GO" id="GO:0052621">
    <property type="term" value="F:diguanylate cyclase activity"/>
    <property type="evidence" value="ECO:0007669"/>
    <property type="project" value="TreeGrafter"/>
</dbReference>
<dbReference type="InterPro" id="IPR000014">
    <property type="entry name" value="PAS"/>
</dbReference>
<evidence type="ECO:0000313" key="9">
    <source>
        <dbReference type="EMBL" id="ABM12028.1"/>
    </source>
</evidence>
<reference evidence="9" key="1">
    <citation type="submission" date="2006-12" db="EMBL/GenBank/DDBJ databases">
        <title>Complete sequence of Mycobacterium vanbaalenii PYR-1.</title>
        <authorList>
            <consortium name="US DOE Joint Genome Institute"/>
            <person name="Copeland A."/>
            <person name="Lucas S."/>
            <person name="Lapidus A."/>
            <person name="Barry K."/>
            <person name="Detter J.C."/>
            <person name="Glavina del Rio T."/>
            <person name="Hammon N."/>
            <person name="Israni S."/>
            <person name="Dalin E."/>
            <person name="Tice H."/>
            <person name="Pitluck S."/>
            <person name="Singan V."/>
            <person name="Schmutz J."/>
            <person name="Larimer F."/>
            <person name="Land M."/>
            <person name="Hauser L."/>
            <person name="Kyrpides N."/>
            <person name="Anderson I.J."/>
            <person name="Miller C."/>
            <person name="Richardson P."/>
        </authorList>
    </citation>
    <scope>NUCLEOTIDE SEQUENCE [LARGE SCALE GENOMIC DNA]</scope>
    <source>
        <strain evidence="9">PYR-1</strain>
    </source>
</reference>
<feature type="transmembrane region" description="Helical" evidence="7">
    <location>
        <begin position="66"/>
        <end position="84"/>
    </location>
</feature>
<dbReference type="PROSITE" id="PS50887">
    <property type="entry name" value="GGDEF"/>
    <property type="match status" value="1"/>
</dbReference>
<feature type="transmembrane region" description="Helical" evidence="7">
    <location>
        <begin position="274"/>
        <end position="292"/>
    </location>
</feature>
<gene>
    <name evidence="9" type="ordered locus">Mvan_1193</name>
</gene>
<feature type="transmembrane region" description="Helical" evidence="7">
    <location>
        <begin position="91"/>
        <end position="108"/>
    </location>
</feature>